<dbReference type="RefSeq" id="XP_003173372.1">
    <property type="nucleotide sequence ID" value="XM_003173324.1"/>
</dbReference>
<dbReference type="AlphaFoldDB" id="E4USH5"/>
<protein>
    <submittedName>
        <fullName evidence="1">Uncharacterized protein</fullName>
    </submittedName>
</protein>
<sequence>MAYPVKLLMRSTRNLTTTNHQGQEFMFYQGWSTGTFRYFLPALESSRDISDLIRSYAAIRATSCFECELLPNCLCLLHHDADAFTADIAKLTARLIMINDFTLHSTCQSYFEWVALYTIYQAKGLERHGCLNRLTLSKAYVIVLYIRPHMCGQTMLLPAGQQGRITRVS</sequence>
<dbReference type="GeneID" id="10028651"/>
<gene>
    <name evidence="1" type="ORF">MGYG_03546</name>
</gene>
<dbReference type="EMBL" id="DS989824">
    <property type="protein sequence ID" value="EFR00542.1"/>
    <property type="molecule type" value="Genomic_DNA"/>
</dbReference>
<accession>E4USH5</accession>
<organism evidence="2">
    <name type="scientific">Arthroderma gypseum (strain ATCC MYA-4604 / CBS 118893)</name>
    <name type="common">Microsporum gypseum</name>
    <dbReference type="NCBI Taxonomy" id="535722"/>
    <lineage>
        <taxon>Eukaryota</taxon>
        <taxon>Fungi</taxon>
        <taxon>Dikarya</taxon>
        <taxon>Ascomycota</taxon>
        <taxon>Pezizomycotina</taxon>
        <taxon>Eurotiomycetes</taxon>
        <taxon>Eurotiomycetidae</taxon>
        <taxon>Onygenales</taxon>
        <taxon>Arthrodermataceae</taxon>
        <taxon>Nannizzia</taxon>
    </lineage>
</organism>
<evidence type="ECO:0000313" key="1">
    <source>
        <dbReference type="EMBL" id="EFR00542.1"/>
    </source>
</evidence>
<keyword evidence="2" id="KW-1185">Reference proteome</keyword>
<proteinExistence type="predicted"/>
<evidence type="ECO:0000313" key="2">
    <source>
        <dbReference type="Proteomes" id="UP000002669"/>
    </source>
</evidence>
<reference evidence="2" key="1">
    <citation type="journal article" date="2012" name="MBio">
        <title>Comparative genome analysis of Trichophyton rubrum and related dermatophytes reveals candidate genes involved in infection.</title>
        <authorList>
            <person name="Martinez D.A."/>
            <person name="Oliver B.G."/>
            <person name="Graeser Y."/>
            <person name="Goldberg J.M."/>
            <person name="Li W."/>
            <person name="Martinez-Rossi N.M."/>
            <person name="Monod M."/>
            <person name="Shelest E."/>
            <person name="Barton R.C."/>
            <person name="Birch E."/>
            <person name="Brakhage A.A."/>
            <person name="Chen Z."/>
            <person name="Gurr S.J."/>
            <person name="Heiman D."/>
            <person name="Heitman J."/>
            <person name="Kosti I."/>
            <person name="Rossi A."/>
            <person name="Saif S."/>
            <person name="Samalova M."/>
            <person name="Saunders C.W."/>
            <person name="Shea T."/>
            <person name="Summerbell R.C."/>
            <person name="Xu J."/>
            <person name="Young S."/>
            <person name="Zeng Q."/>
            <person name="Birren B.W."/>
            <person name="Cuomo C.A."/>
            <person name="White T.C."/>
        </authorList>
    </citation>
    <scope>NUCLEOTIDE SEQUENCE [LARGE SCALE GENOMIC DNA]</scope>
    <source>
        <strain evidence="2">ATCC MYA-4604 / CBS 118893</strain>
    </source>
</reference>
<name>E4USH5_ARTGP</name>
<dbReference type="VEuPathDB" id="FungiDB:MGYG_03546"/>
<dbReference type="HOGENOM" id="CLU_1578124_0_0_1"/>
<dbReference type="InParanoid" id="E4USH5"/>
<dbReference type="Proteomes" id="UP000002669">
    <property type="component" value="Unassembled WGS sequence"/>
</dbReference>